<reference evidence="2" key="1">
    <citation type="journal article" date="2019" name="Int. J. Syst. Evol. Microbiol.">
        <title>The Global Catalogue of Microorganisms (GCM) 10K type strain sequencing project: providing services to taxonomists for standard genome sequencing and annotation.</title>
        <authorList>
            <consortium name="The Broad Institute Genomics Platform"/>
            <consortium name="The Broad Institute Genome Sequencing Center for Infectious Disease"/>
            <person name="Wu L."/>
            <person name="Ma J."/>
        </authorList>
    </citation>
    <scope>NUCLEOTIDE SEQUENCE [LARGE SCALE GENOMIC DNA]</scope>
    <source>
        <strain evidence="2">JCM 17933</strain>
    </source>
</reference>
<dbReference type="RefSeq" id="WP_345456889.1">
    <property type="nucleotide sequence ID" value="NZ_BAABHF010000009.1"/>
</dbReference>
<dbReference type="Proteomes" id="UP001500503">
    <property type="component" value="Unassembled WGS sequence"/>
</dbReference>
<dbReference type="EMBL" id="BAABHF010000009">
    <property type="protein sequence ID" value="GAA4483639.1"/>
    <property type="molecule type" value="Genomic_DNA"/>
</dbReference>
<evidence type="ECO:0000313" key="1">
    <source>
        <dbReference type="EMBL" id="GAA4483639.1"/>
    </source>
</evidence>
<evidence type="ECO:0000313" key="2">
    <source>
        <dbReference type="Proteomes" id="UP001500503"/>
    </source>
</evidence>
<keyword evidence="2" id="KW-1185">Reference proteome</keyword>
<sequence length="91" mass="9945">MFDRDEEYQAVALLCRELAKLGLNIGLSDARPAVVIWVKGMSSLYVTLDVAGEFFEWGKPEDRHPIEDPAGAAAQLAEDVKARLGAARDEA</sequence>
<name>A0ABP8PAQ4_9ACTN</name>
<proteinExistence type="predicted"/>
<comment type="caution">
    <text evidence="1">The sequence shown here is derived from an EMBL/GenBank/DDBJ whole genome shotgun (WGS) entry which is preliminary data.</text>
</comment>
<organism evidence="1 2">
    <name type="scientific">Actinoallomurus oryzae</name>
    <dbReference type="NCBI Taxonomy" id="502180"/>
    <lineage>
        <taxon>Bacteria</taxon>
        <taxon>Bacillati</taxon>
        <taxon>Actinomycetota</taxon>
        <taxon>Actinomycetes</taxon>
        <taxon>Streptosporangiales</taxon>
        <taxon>Thermomonosporaceae</taxon>
        <taxon>Actinoallomurus</taxon>
    </lineage>
</organism>
<accession>A0ABP8PAQ4</accession>
<gene>
    <name evidence="1" type="ORF">GCM10023191_005510</name>
</gene>
<protein>
    <submittedName>
        <fullName evidence="1">Uncharacterized protein</fullName>
    </submittedName>
</protein>